<dbReference type="Proteomes" id="UP000076532">
    <property type="component" value="Unassembled WGS sequence"/>
</dbReference>
<dbReference type="InterPro" id="IPR044822">
    <property type="entry name" value="Myb_DNA-bind_4"/>
</dbReference>
<dbReference type="AlphaFoldDB" id="A0A167VHT6"/>
<evidence type="ECO:0000313" key="2">
    <source>
        <dbReference type="EMBL" id="KZP05031.1"/>
    </source>
</evidence>
<dbReference type="Pfam" id="PF13837">
    <property type="entry name" value="Myb_DNA-bind_4"/>
    <property type="match status" value="1"/>
</dbReference>
<proteinExistence type="predicted"/>
<dbReference type="OrthoDB" id="2668854at2759"/>
<keyword evidence="3" id="KW-1185">Reference proteome</keyword>
<dbReference type="Gene3D" id="1.10.10.60">
    <property type="entry name" value="Homeodomain-like"/>
    <property type="match status" value="1"/>
</dbReference>
<gene>
    <name evidence="2" type="ORF">FIBSPDRAFT_967635</name>
</gene>
<reference evidence="2 3" key="1">
    <citation type="journal article" date="2016" name="Mol. Biol. Evol.">
        <title>Comparative Genomics of Early-Diverging Mushroom-Forming Fungi Provides Insights into the Origins of Lignocellulose Decay Capabilities.</title>
        <authorList>
            <person name="Nagy L.G."/>
            <person name="Riley R."/>
            <person name="Tritt A."/>
            <person name="Adam C."/>
            <person name="Daum C."/>
            <person name="Floudas D."/>
            <person name="Sun H."/>
            <person name="Yadav J.S."/>
            <person name="Pangilinan J."/>
            <person name="Larsson K.H."/>
            <person name="Matsuura K."/>
            <person name="Barry K."/>
            <person name="Labutti K."/>
            <person name="Kuo R."/>
            <person name="Ohm R.A."/>
            <person name="Bhattacharya S.S."/>
            <person name="Shirouzu T."/>
            <person name="Yoshinaga Y."/>
            <person name="Martin F.M."/>
            <person name="Grigoriev I.V."/>
            <person name="Hibbett D.S."/>
        </authorList>
    </citation>
    <scope>NUCLEOTIDE SEQUENCE [LARGE SCALE GENOMIC DNA]</scope>
    <source>
        <strain evidence="2 3">CBS 109695</strain>
    </source>
</reference>
<dbReference type="EMBL" id="KV417869">
    <property type="protein sequence ID" value="KZP05031.1"/>
    <property type="molecule type" value="Genomic_DNA"/>
</dbReference>
<organism evidence="2 3">
    <name type="scientific">Athelia psychrophila</name>
    <dbReference type="NCBI Taxonomy" id="1759441"/>
    <lineage>
        <taxon>Eukaryota</taxon>
        <taxon>Fungi</taxon>
        <taxon>Dikarya</taxon>
        <taxon>Basidiomycota</taxon>
        <taxon>Agaricomycotina</taxon>
        <taxon>Agaricomycetes</taxon>
        <taxon>Agaricomycetidae</taxon>
        <taxon>Atheliales</taxon>
        <taxon>Atheliaceae</taxon>
        <taxon>Athelia</taxon>
    </lineage>
</organism>
<protein>
    <recommendedName>
        <fullName evidence="1">Myb/SANT-like DNA-binding domain-containing protein</fullName>
    </recommendedName>
</protein>
<evidence type="ECO:0000313" key="3">
    <source>
        <dbReference type="Proteomes" id="UP000076532"/>
    </source>
</evidence>
<evidence type="ECO:0000259" key="1">
    <source>
        <dbReference type="Pfam" id="PF13837"/>
    </source>
</evidence>
<accession>A0A167VHT6</accession>
<name>A0A167VHT6_9AGAM</name>
<feature type="domain" description="Myb/SANT-like DNA-binding" evidence="1">
    <location>
        <begin position="10"/>
        <end position="89"/>
    </location>
</feature>
<sequence>MSETSSTSGKHWTDEETEHLLNRLIEWRQGGRVGDGNNPPKSAFTAASVYLATKGFTRSQSQCSSKWGTLKATHKTIITYKSNTSGTHWDNVKGANIEGLAAERTFESHLTTKAGEGMKPFKSKGWRHWEKMEAAVEILSVVCGCPR</sequence>